<evidence type="ECO:0008006" key="5">
    <source>
        <dbReference type="Google" id="ProtNLM"/>
    </source>
</evidence>
<protein>
    <recommendedName>
        <fullName evidence="5">Esterase</fullName>
    </recommendedName>
</protein>
<keyword evidence="2" id="KW-0378">Hydrolase</keyword>
<dbReference type="PANTHER" id="PTHR40841">
    <property type="entry name" value="SIDEROPHORE TRIACETYLFUSARININE C ESTERASE"/>
    <property type="match status" value="1"/>
</dbReference>
<evidence type="ECO:0000313" key="4">
    <source>
        <dbReference type="Proteomes" id="UP000182235"/>
    </source>
</evidence>
<comment type="caution">
    <text evidence="3">The sequence shown here is derived from an EMBL/GenBank/DDBJ whole genome shotgun (WGS) entry which is preliminary data.</text>
</comment>
<evidence type="ECO:0000256" key="1">
    <source>
        <dbReference type="ARBA" id="ARBA00005622"/>
    </source>
</evidence>
<proteinExistence type="inferred from homology"/>
<evidence type="ECO:0000256" key="2">
    <source>
        <dbReference type="ARBA" id="ARBA00022801"/>
    </source>
</evidence>
<dbReference type="InterPro" id="IPR052558">
    <property type="entry name" value="Siderophore_Hydrolase_D"/>
</dbReference>
<accession>A0A1J9QFW1</accession>
<dbReference type="PANTHER" id="PTHR40841:SF2">
    <property type="entry name" value="SIDEROPHORE-DEGRADING ESTERASE (EUROFUNG)"/>
    <property type="match status" value="1"/>
</dbReference>
<dbReference type="VEuPathDB" id="FungiDB:AJ78_05567"/>
<dbReference type="GO" id="GO:0016788">
    <property type="term" value="F:hydrolase activity, acting on ester bonds"/>
    <property type="evidence" value="ECO:0007669"/>
    <property type="project" value="TreeGrafter"/>
</dbReference>
<keyword evidence="4" id="KW-1185">Reference proteome</keyword>
<comment type="similarity">
    <text evidence="1">Belongs to the esterase D family.</text>
</comment>
<reference evidence="3 4" key="1">
    <citation type="submission" date="2015-07" db="EMBL/GenBank/DDBJ databases">
        <title>Emmonsia species relationships and genome sequence.</title>
        <authorList>
            <consortium name="The Broad Institute Genomics Platform"/>
            <person name="Cuomo C.A."/>
            <person name="Munoz J.F."/>
            <person name="Imamovic A."/>
            <person name="Priest M.E."/>
            <person name="Young S."/>
            <person name="Clay O.K."/>
            <person name="McEwen J.G."/>
        </authorList>
    </citation>
    <scope>NUCLEOTIDE SEQUENCE [LARGE SCALE GENOMIC DNA]</scope>
    <source>
        <strain evidence="3 4">UAMH 9510</strain>
    </source>
</reference>
<dbReference type="OrthoDB" id="446683at2759"/>
<dbReference type="AlphaFoldDB" id="A0A1J9QFW1"/>
<evidence type="ECO:0000313" key="3">
    <source>
        <dbReference type="EMBL" id="OJD14061.1"/>
    </source>
</evidence>
<dbReference type="SUPFAM" id="SSF53474">
    <property type="entry name" value="alpha/beta-Hydrolases"/>
    <property type="match status" value="1"/>
</dbReference>
<dbReference type="Pfam" id="PF00756">
    <property type="entry name" value="Esterase"/>
    <property type="match status" value="1"/>
</dbReference>
<gene>
    <name evidence="3" type="ORF">AJ78_05567</name>
</gene>
<dbReference type="InterPro" id="IPR029058">
    <property type="entry name" value="AB_hydrolase_fold"/>
</dbReference>
<sequence>MSSPPIAVTVQNSAQWDLESPDGQTYRIQVSWPMHWKNRMERNDVPAFYIADGNAMFLSATEAACRRATGPHFSGGGLIIAIGYPLDSRVYSPRRNCDLTPPASPCPDGYGGAEKCLDFIQDVVKPFIKTTAFPNATICREALFGHSFGGLFTLYALYSRPSLFNGFVASSPSVEWNNYCIESYENKFRNRKPEPEREFECPSLMIFYGSYEQDPHKWADESPEDFEQRLQFSHSRPMTDNAIALHRRLKESAGLRCVTVKGYQAEDHGTVMACALSRSLTTFFEEWPL</sequence>
<dbReference type="EMBL" id="LGRN01000247">
    <property type="protein sequence ID" value="OJD14061.1"/>
    <property type="molecule type" value="Genomic_DNA"/>
</dbReference>
<name>A0A1J9QFW1_9EURO</name>
<dbReference type="InterPro" id="IPR000801">
    <property type="entry name" value="Esterase-like"/>
</dbReference>
<organism evidence="3 4">
    <name type="scientific">Emergomyces pasteurianus Ep9510</name>
    <dbReference type="NCBI Taxonomy" id="1447872"/>
    <lineage>
        <taxon>Eukaryota</taxon>
        <taxon>Fungi</taxon>
        <taxon>Dikarya</taxon>
        <taxon>Ascomycota</taxon>
        <taxon>Pezizomycotina</taxon>
        <taxon>Eurotiomycetes</taxon>
        <taxon>Eurotiomycetidae</taxon>
        <taxon>Onygenales</taxon>
        <taxon>Ajellomycetaceae</taxon>
        <taxon>Emergomyces</taxon>
    </lineage>
</organism>
<dbReference type="Proteomes" id="UP000182235">
    <property type="component" value="Unassembled WGS sequence"/>
</dbReference>
<dbReference type="Gene3D" id="3.40.50.1820">
    <property type="entry name" value="alpha/beta hydrolase"/>
    <property type="match status" value="1"/>
</dbReference>